<evidence type="ECO:0000313" key="3">
    <source>
        <dbReference type="Proteomes" id="UP000481153"/>
    </source>
</evidence>
<reference evidence="2 3" key="1">
    <citation type="submission" date="2019-07" db="EMBL/GenBank/DDBJ databases">
        <title>Genomics analysis of Aphanomyces spp. identifies a new class of oomycete effector associated with host adaptation.</title>
        <authorList>
            <person name="Gaulin E."/>
        </authorList>
    </citation>
    <scope>NUCLEOTIDE SEQUENCE [LARGE SCALE GENOMIC DNA]</scope>
    <source>
        <strain evidence="2 3">ATCC 201684</strain>
    </source>
</reference>
<feature type="compositionally biased region" description="Low complexity" evidence="1">
    <location>
        <begin position="53"/>
        <end position="65"/>
    </location>
</feature>
<evidence type="ECO:0000256" key="1">
    <source>
        <dbReference type="SAM" id="MobiDB-lite"/>
    </source>
</evidence>
<dbReference type="VEuPathDB" id="FungiDB:AeMF1_001113"/>
<evidence type="ECO:0000313" key="2">
    <source>
        <dbReference type="EMBL" id="KAF0733043.1"/>
    </source>
</evidence>
<proteinExistence type="predicted"/>
<feature type="compositionally biased region" description="Acidic residues" evidence="1">
    <location>
        <begin position="66"/>
        <end position="78"/>
    </location>
</feature>
<organism evidence="2 3">
    <name type="scientific">Aphanomyces euteiches</name>
    <dbReference type="NCBI Taxonomy" id="100861"/>
    <lineage>
        <taxon>Eukaryota</taxon>
        <taxon>Sar</taxon>
        <taxon>Stramenopiles</taxon>
        <taxon>Oomycota</taxon>
        <taxon>Saprolegniomycetes</taxon>
        <taxon>Saprolegniales</taxon>
        <taxon>Verrucalvaceae</taxon>
        <taxon>Aphanomyces</taxon>
    </lineage>
</organism>
<gene>
    <name evidence="2" type="ORF">Ae201684_009867</name>
</gene>
<keyword evidence="3" id="KW-1185">Reference proteome</keyword>
<comment type="caution">
    <text evidence="2">The sequence shown here is derived from an EMBL/GenBank/DDBJ whole genome shotgun (WGS) entry which is preliminary data.</text>
</comment>
<dbReference type="AlphaFoldDB" id="A0A6G0WZK9"/>
<protein>
    <submittedName>
        <fullName evidence="2">Uncharacterized protein</fullName>
    </submittedName>
</protein>
<dbReference type="Proteomes" id="UP000481153">
    <property type="component" value="Unassembled WGS sequence"/>
</dbReference>
<dbReference type="EMBL" id="VJMJ01000126">
    <property type="protein sequence ID" value="KAF0733043.1"/>
    <property type="molecule type" value="Genomic_DNA"/>
</dbReference>
<name>A0A6G0WZK9_9STRA</name>
<sequence length="207" mass="23903">MLSIHRNRKYVNPMEDIMEEDEEEEGIEDETECKSTCCCCCEARVLAPYFDDSSSISTDRSSCLSWDDESEDDSSSQVEDEFEIVCEQEYYAPDRRRHDVKTIETALVQYHPSDDPDTLELLAIVAVLKQIHMRMYDEKCLVTEHPIYVKLELVYAASAVERIQRSLPATVPLDSIHLLLHMIASTWIDVESLYHFGKSGQMYYAIL</sequence>
<feature type="region of interest" description="Disordered" evidence="1">
    <location>
        <begin position="53"/>
        <end position="78"/>
    </location>
</feature>
<accession>A0A6G0WZK9</accession>